<dbReference type="OrthoDB" id="66881at2759"/>
<dbReference type="Proteomes" id="UP000095009">
    <property type="component" value="Unassembled WGS sequence"/>
</dbReference>
<dbReference type="AlphaFoldDB" id="A0A1E3PEG8"/>
<dbReference type="EMBL" id="KV454413">
    <property type="protein sequence ID" value="ODQ63781.1"/>
    <property type="molecule type" value="Genomic_DNA"/>
</dbReference>
<evidence type="ECO:0000313" key="6">
    <source>
        <dbReference type="EMBL" id="ODQ63781.1"/>
    </source>
</evidence>
<dbReference type="InterPro" id="IPR050346">
    <property type="entry name" value="FMO-like"/>
</dbReference>
<keyword evidence="3" id="KW-0274">FAD</keyword>
<keyword evidence="4" id="KW-0521">NADP</keyword>
<evidence type="ECO:0000256" key="2">
    <source>
        <dbReference type="ARBA" id="ARBA00022630"/>
    </source>
</evidence>
<evidence type="ECO:0000256" key="3">
    <source>
        <dbReference type="ARBA" id="ARBA00022827"/>
    </source>
</evidence>
<keyword evidence="7" id="KW-1185">Reference proteome</keyword>
<dbReference type="InterPro" id="IPR000960">
    <property type="entry name" value="Flavin_mOase"/>
</dbReference>
<dbReference type="InterPro" id="IPR020946">
    <property type="entry name" value="Flavin_mOase-like"/>
</dbReference>
<dbReference type="GO" id="GO:0050660">
    <property type="term" value="F:flavin adenine dinucleotide binding"/>
    <property type="evidence" value="ECO:0007669"/>
    <property type="project" value="InterPro"/>
</dbReference>
<dbReference type="Pfam" id="PF00743">
    <property type="entry name" value="FMO-like"/>
    <property type="match status" value="2"/>
</dbReference>
<dbReference type="PRINTS" id="PR00419">
    <property type="entry name" value="ADXRDTASE"/>
</dbReference>
<evidence type="ECO:0000313" key="7">
    <source>
        <dbReference type="Proteomes" id="UP000095009"/>
    </source>
</evidence>
<dbReference type="SUPFAM" id="SSF51905">
    <property type="entry name" value="FAD/NAD(P)-binding domain"/>
    <property type="match status" value="2"/>
</dbReference>
<proteinExistence type="inferred from homology"/>
<evidence type="ECO:0000256" key="5">
    <source>
        <dbReference type="ARBA" id="ARBA00023002"/>
    </source>
</evidence>
<dbReference type="PANTHER" id="PTHR23023">
    <property type="entry name" value="DIMETHYLANILINE MONOOXYGENASE"/>
    <property type="match status" value="1"/>
</dbReference>
<sequence>MTVSSPKYRRVAIIGGGPAGLAAAKALGLEPTKFERVDLFERKENIGGLWYYTGKTTEAYPPVPSVDPNVGDVFETSDHREKYFSPMYKNLETNIVSSVMEYHNFPFPKGTSTFPTRNEVFEYLENYSKTIPSDVNIKVNSNVLSLTKKDGVWEVVVENFATLEISKQYYDGIVLANGHFDVPYIPKVGGLKDWNEKKPGSITHAKYFDEAKLFDNQNVLIIGNSASGIDISTQLSIKAKKVYVSSRDKSQVADIINYEVTNIGMITKYDFDDDRSVTTVDGQRFNGIDSVIFCTGYLYSLPFLKSYLTGDDAIITDGSKIHYLDKQIFYIPDPSLAFIAIPKFIIPMPLSESQAAVVARVFSGRLTLASETELRDEYSKEIEQKGNGSEFHFLKFPADVEYCRSLQSWVDENGLGKTGSQAPVWDEAKYKDREETADIKAKRLLKIVEHANKLRESGEDFRLLTE</sequence>
<evidence type="ECO:0000256" key="1">
    <source>
        <dbReference type="ARBA" id="ARBA00009183"/>
    </source>
</evidence>
<dbReference type="STRING" id="857566.A0A1E3PEG8"/>
<name>A0A1E3PEG8_9ASCO</name>
<protein>
    <submittedName>
        <fullName evidence="6">FAD/NAD(P)-binding domain-containing protein</fullName>
    </submittedName>
</protein>
<dbReference type="InterPro" id="IPR036188">
    <property type="entry name" value="FAD/NAD-bd_sf"/>
</dbReference>
<dbReference type="GO" id="GO:0050661">
    <property type="term" value="F:NADP binding"/>
    <property type="evidence" value="ECO:0007669"/>
    <property type="project" value="InterPro"/>
</dbReference>
<comment type="similarity">
    <text evidence="1">Belongs to the FMO family.</text>
</comment>
<dbReference type="Gene3D" id="3.50.50.60">
    <property type="entry name" value="FAD/NAD(P)-binding domain"/>
    <property type="match status" value="2"/>
</dbReference>
<organism evidence="6 7">
    <name type="scientific">Nadsonia fulvescens var. elongata DSM 6958</name>
    <dbReference type="NCBI Taxonomy" id="857566"/>
    <lineage>
        <taxon>Eukaryota</taxon>
        <taxon>Fungi</taxon>
        <taxon>Dikarya</taxon>
        <taxon>Ascomycota</taxon>
        <taxon>Saccharomycotina</taxon>
        <taxon>Dipodascomycetes</taxon>
        <taxon>Dipodascales</taxon>
        <taxon>Dipodascales incertae sedis</taxon>
        <taxon>Nadsonia</taxon>
    </lineage>
</organism>
<dbReference type="PIRSF" id="PIRSF000332">
    <property type="entry name" value="FMO"/>
    <property type="match status" value="1"/>
</dbReference>
<reference evidence="6 7" key="1">
    <citation type="journal article" date="2016" name="Proc. Natl. Acad. Sci. U.S.A.">
        <title>Comparative genomics of biotechnologically important yeasts.</title>
        <authorList>
            <person name="Riley R."/>
            <person name="Haridas S."/>
            <person name="Wolfe K.H."/>
            <person name="Lopes M.R."/>
            <person name="Hittinger C.T."/>
            <person name="Goeker M."/>
            <person name="Salamov A.A."/>
            <person name="Wisecaver J.H."/>
            <person name="Long T.M."/>
            <person name="Calvey C.H."/>
            <person name="Aerts A.L."/>
            <person name="Barry K.W."/>
            <person name="Choi C."/>
            <person name="Clum A."/>
            <person name="Coughlan A.Y."/>
            <person name="Deshpande S."/>
            <person name="Douglass A.P."/>
            <person name="Hanson S.J."/>
            <person name="Klenk H.-P."/>
            <person name="LaButti K.M."/>
            <person name="Lapidus A."/>
            <person name="Lindquist E.A."/>
            <person name="Lipzen A.M."/>
            <person name="Meier-Kolthoff J.P."/>
            <person name="Ohm R.A."/>
            <person name="Otillar R.P."/>
            <person name="Pangilinan J.L."/>
            <person name="Peng Y."/>
            <person name="Rokas A."/>
            <person name="Rosa C.A."/>
            <person name="Scheuner C."/>
            <person name="Sibirny A.A."/>
            <person name="Slot J.C."/>
            <person name="Stielow J.B."/>
            <person name="Sun H."/>
            <person name="Kurtzman C.P."/>
            <person name="Blackwell M."/>
            <person name="Grigoriev I.V."/>
            <person name="Jeffries T.W."/>
        </authorList>
    </citation>
    <scope>NUCLEOTIDE SEQUENCE [LARGE SCALE GENOMIC DNA]</scope>
    <source>
        <strain evidence="6 7">DSM 6958</strain>
    </source>
</reference>
<dbReference type="Pfam" id="PF13450">
    <property type="entry name" value="NAD_binding_8"/>
    <property type="match status" value="1"/>
</dbReference>
<evidence type="ECO:0000256" key="4">
    <source>
        <dbReference type="ARBA" id="ARBA00022857"/>
    </source>
</evidence>
<keyword evidence="5" id="KW-0560">Oxidoreductase</keyword>
<accession>A0A1E3PEG8</accession>
<dbReference type="GO" id="GO:0004499">
    <property type="term" value="F:N,N-dimethylaniline monooxygenase activity"/>
    <property type="evidence" value="ECO:0007669"/>
    <property type="project" value="InterPro"/>
</dbReference>
<gene>
    <name evidence="6" type="ORF">NADFUDRAFT_52775</name>
</gene>
<keyword evidence="2" id="KW-0285">Flavoprotein</keyword>